<evidence type="ECO:0000256" key="1">
    <source>
        <dbReference type="ARBA" id="ARBA00004141"/>
    </source>
</evidence>
<feature type="transmembrane region" description="Helical" evidence="7">
    <location>
        <begin position="85"/>
        <end position="104"/>
    </location>
</feature>
<evidence type="ECO:0000313" key="9">
    <source>
        <dbReference type="EMBL" id="CAA9378609.1"/>
    </source>
</evidence>
<sequence>MRGRSALAGTAGAMAQGPSSDAGTTAYAVWVRQDQAEQTPLSSGGSATPAPALLVALALGIVYVVWGSTYLAIRITVEDLPAMASASWRFGLAGVVLAVLLAARRGWRVLRVGPRQLLGCALLGLLLPTLGNGLVSVGEQQGAPSGIAALIIAAVPLWVIVYRAADGDRPRTRTTAGVLLGFGGVVGLVTATGLRGSVSWAACLIIVAASVCWSFGSWLMPRLSLPRDPFVTTVYEMLAGSVFLFLGAALRGEHLLPQAAPAQAWWSWAYLVVFGSVVAFTAYVWVLSAAPISLVATYAYVNPVVAVFLGWLVLSEPLTGPLLLAGAVVVVAVAVVIASERRTDRRGRRQPSRALRAKSTSASVE</sequence>
<name>A0A6J4N665_9ACTN</name>
<dbReference type="PANTHER" id="PTHR32322">
    <property type="entry name" value="INNER MEMBRANE TRANSPORTER"/>
    <property type="match status" value="1"/>
</dbReference>
<accession>A0A6J4N665</accession>
<dbReference type="InterPro" id="IPR000620">
    <property type="entry name" value="EamA_dom"/>
</dbReference>
<evidence type="ECO:0000256" key="5">
    <source>
        <dbReference type="ARBA" id="ARBA00023136"/>
    </source>
</evidence>
<dbReference type="PANTHER" id="PTHR32322:SF2">
    <property type="entry name" value="EAMA DOMAIN-CONTAINING PROTEIN"/>
    <property type="match status" value="1"/>
</dbReference>
<feature type="transmembrane region" description="Helical" evidence="7">
    <location>
        <begin position="52"/>
        <end position="73"/>
    </location>
</feature>
<comment type="similarity">
    <text evidence="2">Belongs to the EamA transporter family.</text>
</comment>
<evidence type="ECO:0000259" key="8">
    <source>
        <dbReference type="Pfam" id="PF00892"/>
    </source>
</evidence>
<feature type="domain" description="EamA" evidence="8">
    <location>
        <begin position="202"/>
        <end position="337"/>
    </location>
</feature>
<keyword evidence="3 7" id="KW-0812">Transmembrane</keyword>
<proteinExistence type="inferred from homology"/>
<feature type="transmembrane region" description="Helical" evidence="7">
    <location>
        <begin position="230"/>
        <end position="250"/>
    </location>
</feature>
<feature type="transmembrane region" description="Helical" evidence="7">
    <location>
        <begin position="294"/>
        <end position="314"/>
    </location>
</feature>
<feature type="transmembrane region" description="Helical" evidence="7">
    <location>
        <begin position="116"/>
        <end position="137"/>
    </location>
</feature>
<keyword evidence="4 7" id="KW-1133">Transmembrane helix</keyword>
<evidence type="ECO:0000256" key="2">
    <source>
        <dbReference type="ARBA" id="ARBA00007362"/>
    </source>
</evidence>
<feature type="region of interest" description="Disordered" evidence="6">
    <location>
        <begin position="346"/>
        <end position="365"/>
    </location>
</feature>
<keyword evidence="5 7" id="KW-0472">Membrane</keyword>
<dbReference type="SUPFAM" id="SSF103481">
    <property type="entry name" value="Multidrug resistance efflux transporter EmrE"/>
    <property type="match status" value="2"/>
</dbReference>
<evidence type="ECO:0000256" key="7">
    <source>
        <dbReference type="SAM" id="Phobius"/>
    </source>
</evidence>
<dbReference type="InterPro" id="IPR037185">
    <property type="entry name" value="EmrE-like"/>
</dbReference>
<comment type="subcellular location">
    <subcellularLocation>
        <location evidence="1">Membrane</location>
        <topology evidence="1">Multi-pass membrane protein</topology>
    </subcellularLocation>
</comment>
<feature type="domain" description="EamA" evidence="8">
    <location>
        <begin position="59"/>
        <end position="189"/>
    </location>
</feature>
<organism evidence="9">
    <name type="scientific">uncultured Nocardioidaceae bacterium</name>
    <dbReference type="NCBI Taxonomy" id="253824"/>
    <lineage>
        <taxon>Bacteria</taxon>
        <taxon>Bacillati</taxon>
        <taxon>Actinomycetota</taxon>
        <taxon>Actinomycetes</taxon>
        <taxon>Propionibacteriales</taxon>
        <taxon>Nocardioidaceae</taxon>
        <taxon>environmental samples</taxon>
    </lineage>
</organism>
<dbReference type="InterPro" id="IPR050638">
    <property type="entry name" value="AA-Vitamin_Transporters"/>
</dbReference>
<dbReference type="GO" id="GO:0016020">
    <property type="term" value="C:membrane"/>
    <property type="evidence" value="ECO:0007669"/>
    <property type="project" value="UniProtKB-SubCell"/>
</dbReference>
<feature type="transmembrane region" description="Helical" evidence="7">
    <location>
        <begin position="265"/>
        <end position="287"/>
    </location>
</feature>
<protein>
    <submittedName>
        <fullName evidence="9">Permease of the drug/metabolite transporter (DMT) superfamily</fullName>
    </submittedName>
</protein>
<feature type="transmembrane region" description="Helical" evidence="7">
    <location>
        <begin position="320"/>
        <end position="339"/>
    </location>
</feature>
<feature type="transmembrane region" description="Helical" evidence="7">
    <location>
        <begin position="143"/>
        <end position="162"/>
    </location>
</feature>
<evidence type="ECO:0000256" key="6">
    <source>
        <dbReference type="SAM" id="MobiDB-lite"/>
    </source>
</evidence>
<feature type="transmembrane region" description="Helical" evidence="7">
    <location>
        <begin position="174"/>
        <end position="192"/>
    </location>
</feature>
<dbReference type="AlphaFoldDB" id="A0A6J4N665"/>
<evidence type="ECO:0000256" key="4">
    <source>
        <dbReference type="ARBA" id="ARBA00022989"/>
    </source>
</evidence>
<dbReference type="Pfam" id="PF00892">
    <property type="entry name" value="EamA"/>
    <property type="match status" value="2"/>
</dbReference>
<reference evidence="9" key="1">
    <citation type="submission" date="2020-02" db="EMBL/GenBank/DDBJ databases">
        <authorList>
            <person name="Meier V. D."/>
        </authorList>
    </citation>
    <scope>NUCLEOTIDE SEQUENCE</scope>
    <source>
        <strain evidence="9">AVDCRST_MAG21</strain>
    </source>
</reference>
<evidence type="ECO:0000256" key="3">
    <source>
        <dbReference type="ARBA" id="ARBA00022692"/>
    </source>
</evidence>
<feature type="transmembrane region" description="Helical" evidence="7">
    <location>
        <begin position="198"/>
        <end position="218"/>
    </location>
</feature>
<dbReference type="EMBL" id="CADCUL010000137">
    <property type="protein sequence ID" value="CAA9378609.1"/>
    <property type="molecule type" value="Genomic_DNA"/>
</dbReference>
<gene>
    <name evidence="9" type="ORF">AVDCRST_MAG21-1633</name>
</gene>